<comment type="caution">
    <text evidence="1">The sequence shown here is derived from an EMBL/GenBank/DDBJ whole genome shotgun (WGS) entry which is preliminary data.</text>
</comment>
<gene>
    <name evidence="1" type="ORF">PPERSA_05637</name>
</gene>
<proteinExistence type="predicted"/>
<reference evidence="1 2" key="1">
    <citation type="journal article" date="2015" name="Sci. Rep.">
        <title>Genome of the facultative scuticociliatosis pathogen Pseudocohnilembus persalinus provides insight into its virulence through horizontal gene transfer.</title>
        <authorList>
            <person name="Xiong J."/>
            <person name="Wang G."/>
            <person name="Cheng J."/>
            <person name="Tian M."/>
            <person name="Pan X."/>
            <person name="Warren A."/>
            <person name="Jiang C."/>
            <person name="Yuan D."/>
            <person name="Miao W."/>
        </authorList>
    </citation>
    <scope>NUCLEOTIDE SEQUENCE [LARGE SCALE GENOMIC DNA]</scope>
    <source>
        <strain evidence="1">36N120E</strain>
    </source>
</reference>
<keyword evidence="2" id="KW-1185">Reference proteome</keyword>
<dbReference type="InParanoid" id="A0A0V0QQT5"/>
<dbReference type="AlphaFoldDB" id="A0A0V0QQT5"/>
<name>A0A0V0QQT5_PSEPJ</name>
<dbReference type="OMA" id="NCAKKQQ"/>
<dbReference type="OrthoDB" id="268414at2759"/>
<dbReference type="EMBL" id="LDAU01000118">
    <property type="protein sequence ID" value="KRX04376.1"/>
    <property type="molecule type" value="Genomic_DNA"/>
</dbReference>
<evidence type="ECO:0000313" key="1">
    <source>
        <dbReference type="EMBL" id="KRX04376.1"/>
    </source>
</evidence>
<sequence length="101" mass="12294">MEKDYKGSKIYTEEQLNIYNVPYIYRDYCTDDYMNYLICARQSSKALENNLVYSLPFSNSFTKCGIYQNQWKQCQDYREREIYEEMRKLYLKGLKDSRLGL</sequence>
<dbReference type="Proteomes" id="UP000054937">
    <property type="component" value="Unassembled WGS sequence"/>
</dbReference>
<accession>A0A0V0QQT5</accession>
<organism evidence="1 2">
    <name type="scientific">Pseudocohnilembus persalinus</name>
    <name type="common">Ciliate</name>
    <dbReference type="NCBI Taxonomy" id="266149"/>
    <lineage>
        <taxon>Eukaryota</taxon>
        <taxon>Sar</taxon>
        <taxon>Alveolata</taxon>
        <taxon>Ciliophora</taxon>
        <taxon>Intramacronucleata</taxon>
        <taxon>Oligohymenophorea</taxon>
        <taxon>Scuticociliatia</taxon>
        <taxon>Philasterida</taxon>
        <taxon>Pseudocohnilembidae</taxon>
        <taxon>Pseudocohnilembus</taxon>
    </lineage>
</organism>
<protein>
    <submittedName>
        <fullName evidence="1">Uncharacterized protein</fullName>
    </submittedName>
</protein>
<evidence type="ECO:0000313" key="2">
    <source>
        <dbReference type="Proteomes" id="UP000054937"/>
    </source>
</evidence>